<evidence type="ECO:0000313" key="2">
    <source>
        <dbReference type="EMBL" id="PNC18846.1"/>
    </source>
</evidence>
<dbReference type="AlphaFoldDB" id="A0A2N8HEZ9"/>
<dbReference type="InterPro" id="IPR001387">
    <property type="entry name" value="Cro/C1-type_HTH"/>
</dbReference>
<dbReference type="GO" id="GO:0003677">
    <property type="term" value="F:DNA binding"/>
    <property type="evidence" value="ECO:0007669"/>
    <property type="project" value="InterPro"/>
</dbReference>
<dbReference type="Pfam" id="PF07022">
    <property type="entry name" value="Phage_CI_repr"/>
    <property type="match status" value="1"/>
</dbReference>
<dbReference type="InterPro" id="IPR010982">
    <property type="entry name" value="Lambda_DNA-bd_dom_sf"/>
</dbReference>
<proteinExistence type="predicted"/>
<dbReference type="Proteomes" id="UP000236000">
    <property type="component" value="Unassembled WGS sequence"/>
</dbReference>
<dbReference type="SUPFAM" id="SSF47413">
    <property type="entry name" value="lambda repressor-like DNA-binding domains"/>
    <property type="match status" value="1"/>
</dbReference>
<evidence type="ECO:0000259" key="1">
    <source>
        <dbReference type="PROSITE" id="PS50943"/>
    </source>
</evidence>
<dbReference type="PROSITE" id="PS50943">
    <property type="entry name" value="HTH_CROC1"/>
    <property type="match status" value="1"/>
</dbReference>
<evidence type="ECO:0000313" key="3">
    <source>
        <dbReference type="Proteomes" id="UP000236000"/>
    </source>
</evidence>
<reference evidence="2 3" key="1">
    <citation type="journal article" date="2017" name="BMC Genomics">
        <title>Genome sequencing of 39 Akkermansia muciniphila isolates reveals its population structure, genomic and functional diverisity, and global distribution in mammalian gut microbiotas.</title>
        <authorList>
            <person name="Guo X."/>
            <person name="Li S."/>
            <person name="Zhang J."/>
            <person name="Wu F."/>
            <person name="Li X."/>
            <person name="Wu D."/>
            <person name="Zhang M."/>
            <person name="Ou Z."/>
            <person name="Jie Z."/>
            <person name="Yan Q."/>
            <person name="Li P."/>
            <person name="Yi J."/>
            <person name="Peng Y."/>
        </authorList>
    </citation>
    <scope>NUCLEOTIDE SEQUENCE [LARGE SCALE GENOMIC DNA]</scope>
    <source>
        <strain evidence="2 3">GP24</strain>
    </source>
</reference>
<organism evidence="2 3">
    <name type="scientific">Akkermansia muciniphila</name>
    <dbReference type="NCBI Taxonomy" id="239935"/>
    <lineage>
        <taxon>Bacteria</taxon>
        <taxon>Pseudomonadati</taxon>
        <taxon>Verrucomicrobiota</taxon>
        <taxon>Verrucomicrobiia</taxon>
        <taxon>Verrucomicrobiales</taxon>
        <taxon>Akkermansiaceae</taxon>
        <taxon>Akkermansia</taxon>
    </lineage>
</organism>
<dbReference type="InterPro" id="IPR010744">
    <property type="entry name" value="Phage_CI_N"/>
</dbReference>
<dbReference type="GO" id="GO:0045892">
    <property type="term" value="P:negative regulation of DNA-templated transcription"/>
    <property type="evidence" value="ECO:0007669"/>
    <property type="project" value="InterPro"/>
</dbReference>
<dbReference type="CDD" id="cd00093">
    <property type="entry name" value="HTH_XRE"/>
    <property type="match status" value="1"/>
</dbReference>
<protein>
    <recommendedName>
        <fullName evidence="1">HTH cro/C1-type domain-containing protein</fullName>
    </recommendedName>
</protein>
<gene>
    <name evidence="2" type="ORF">CXU22_03360</name>
</gene>
<dbReference type="EMBL" id="PJKA01000006">
    <property type="protein sequence ID" value="PNC18846.1"/>
    <property type="molecule type" value="Genomic_DNA"/>
</dbReference>
<comment type="caution">
    <text evidence="2">The sequence shown here is derived from an EMBL/GenBank/DDBJ whole genome shotgun (WGS) entry which is preliminary data.</text>
</comment>
<dbReference type="RefSeq" id="WP_102712550.1">
    <property type="nucleotide sequence ID" value="NZ_PJKA01000006.1"/>
</dbReference>
<dbReference type="Gene3D" id="1.10.260.40">
    <property type="entry name" value="lambda repressor-like DNA-binding domains"/>
    <property type="match status" value="1"/>
</dbReference>
<accession>A0A2N8HEZ9</accession>
<feature type="domain" description="HTH cro/C1-type" evidence="1">
    <location>
        <begin position="12"/>
        <end position="40"/>
    </location>
</feature>
<sequence>MLTWKDISPPYLAFWVKEQKMTRDELAELLGVAKSSINRWMSKNEIPRHRKVWIAKKLNEVSQSQKDHILTDRYGGIRTEASLYTAQEWEVLKNAARIMHMSTDEFQKWAVDQVIKSNKFITEEQLPPIDPDDTPAP</sequence>
<name>A0A2N8HEZ9_9BACT</name>